<keyword evidence="2" id="KW-0479">Metal-binding</keyword>
<dbReference type="Proteomes" id="UP001156641">
    <property type="component" value="Unassembled WGS sequence"/>
</dbReference>
<dbReference type="Gene3D" id="3.10.20.580">
    <property type="match status" value="1"/>
</dbReference>
<evidence type="ECO:0000256" key="2">
    <source>
        <dbReference type="ARBA" id="ARBA00022723"/>
    </source>
</evidence>
<dbReference type="InterPro" id="IPR042173">
    <property type="entry name" value="RNase_J_2"/>
</dbReference>
<keyword evidence="6" id="KW-0694">RNA-binding</keyword>
<dbReference type="EMBL" id="BSOS01000012">
    <property type="protein sequence ID" value="GLR66170.1"/>
    <property type="molecule type" value="Genomic_DNA"/>
</dbReference>
<gene>
    <name evidence="8" type="ORF">GCM10010909_08490</name>
</gene>
<organism evidence="8 9">
    <name type="scientific">Acidocella aquatica</name>
    <dbReference type="NCBI Taxonomy" id="1922313"/>
    <lineage>
        <taxon>Bacteria</taxon>
        <taxon>Pseudomonadati</taxon>
        <taxon>Pseudomonadota</taxon>
        <taxon>Alphaproteobacteria</taxon>
        <taxon>Acetobacterales</taxon>
        <taxon>Acidocellaceae</taxon>
        <taxon>Acidocella</taxon>
    </lineage>
</organism>
<dbReference type="InterPro" id="IPR001279">
    <property type="entry name" value="Metallo-B-lactamas"/>
</dbReference>
<dbReference type="Gene3D" id="3.40.50.10710">
    <property type="entry name" value="Metallo-hydrolase/oxidoreductase"/>
    <property type="match status" value="1"/>
</dbReference>
<name>A0ABQ6A7X3_9PROT</name>
<evidence type="ECO:0000313" key="9">
    <source>
        <dbReference type="Proteomes" id="UP001156641"/>
    </source>
</evidence>
<evidence type="ECO:0000256" key="1">
    <source>
        <dbReference type="ARBA" id="ARBA00022722"/>
    </source>
</evidence>
<keyword evidence="5" id="KW-0269">Exonuclease</keyword>
<evidence type="ECO:0000256" key="3">
    <source>
        <dbReference type="ARBA" id="ARBA00022801"/>
    </source>
</evidence>
<keyword evidence="1" id="KW-0540">Nuclease</keyword>
<dbReference type="PANTHER" id="PTHR43694:SF1">
    <property type="entry name" value="RIBONUCLEASE J"/>
    <property type="match status" value="1"/>
</dbReference>
<dbReference type="InterPro" id="IPR011108">
    <property type="entry name" value="RMMBL"/>
</dbReference>
<dbReference type="Pfam" id="PF12706">
    <property type="entry name" value="Lactamase_B_2"/>
    <property type="match status" value="1"/>
</dbReference>
<evidence type="ECO:0000259" key="7">
    <source>
        <dbReference type="SMART" id="SM00849"/>
    </source>
</evidence>
<dbReference type="GO" id="GO:0016787">
    <property type="term" value="F:hydrolase activity"/>
    <property type="evidence" value="ECO:0007669"/>
    <property type="project" value="UniProtKB-KW"/>
</dbReference>
<evidence type="ECO:0000256" key="6">
    <source>
        <dbReference type="ARBA" id="ARBA00022884"/>
    </source>
</evidence>
<dbReference type="PANTHER" id="PTHR43694">
    <property type="entry name" value="RIBONUCLEASE J"/>
    <property type="match status" value="1"/>
</dbReference>
<protein>
    <submittedName>
        <fullName evidence="8">MBL fold hydrolase</fullName>
    </submittedName>
</protein>
<reference evidence="9" key="1">
    <citation type="journal article" date="2019" name="Int. J. Syst. Evol. Microbiol.">
        <title>The Global Catalogue of Microorganisms (GCM) 10K type strain sequencing project: providing services to taxonomists for standard genome sequencing and annotation.</title>
        <authorList>
            <consortium name="The Broad Institute Genomics Platform"/>
            <consortium name="The Broad Institute Genome Sequencing Center for Infectious Disease"/>
            <person name="Wu L."/>
            <person name="Ma J."/>
        </authorList>
    </citation>
    <scope>NUCLEOTIDE SEQUENCE [LARGE SCALE GENOMIC DNA]</scope>
    <source>
        <strain evidence="9">NBRC 112502</strain>
    </source>
</reference>
<dbReference type="CDD" id="cd07714">
    <property type="entry name" value="RNaseJ_MBL-fold"/>
    <property type="match status" value="1"/>
</dbReference>
<comment type="caution">
    <text evidence="8">The sequence shown here is derived from an EMBL/GenBank/DDBJ whole genome shotgun (WGS) entry which is preliminary data.</text>
</comment>
<keyword evidence="9" id="KW-1185">Reference proteome</keyword>
<dbReference type="Gene3D" id="3.60.15.10">
    <property type="entry name" value="Ribonuclease Z/Hydroxyacylglutathione hydrolase-like"/>
    <property type="match status" value="1"/>
</dbReference>
<keyword evidence="3 8" id="KW-0378">Hydrolase</keyword>
<dbReference type="Pfam" id="PF22505">
    <property type="entry name" value="RNase_J_b_CASP"/>
    <property type="match status" value="1"/>
</dbReference>
<proteinExistence type="predicted"/>
<evidence type="ECO:0000313" key="8">
    <source>
        <dbReference type="EMBL" id="GLR66170.1"/>
    </source>
</evidence>
<sequence length="561" mass="59895">MKKSTGKSPAPVRGDAQGGFIFVPLGGTGEIGMNFNLYGCDGAWLAVDCGMGFSGPETPEAEILLPDPAFIAEQRDALLGIVITHAHEDHIGGIARLWPQLRCPIYATPFAAAIIRRKLAEAGLGREVKLKILKPGASFELAPFSLRYIQMTHSTVEAQSLAITTSYGTVLHTGDWKLDPDPVVGALSDEAGLKALGDAGVLAIISDSTNAMVEGHSRSESEVKRSLRGLIADIPGRIAITCFASNVARVASVIAAAQAAGRHIALVGRSLGNYVAAAQEAGYLQDVPDFIPEEDIGSIPDENLLLLVTGSQGEPRSALSRIAADTHRHAVLGEGDTVIFSSRMIPGNERAITAVQDALVRRGVNVITDQDEFTHVSGHPKRDELRKLYKLVRPKYIVPTHGEWRHLSSQAALAEEEGLIPLMMENGDVLQFAPGTPAVVDSVPSGRLVVDGERVVPLKGGVLSARRRMLFNGVVIGSFAADASGKLLGTARISAPGLLDEADGMLRLEAEAEFFDLLEDLPAAIRRNETAFLEAARTGLRKIIGKRFGKRPLVEAHLLRV</sequence>
<dbReference type="SUPFAM" id="SSF56281">
    <property type="entry name" value="Metallo-hydrolase/oxidoreductase"/>
    <property type="match status" value="1"/>
</dbReference>
<dbReference type="RefSeq" id="WP_408861749.1">
    <property type="nucleotide sequence ID" value="NZ_BSOS01000012.1"/>
</dbReference>
<dbReference type="SMART" id="SM00849">
    <property type="entry name" value="Lactamase_B"/>
    <property type="match status" value="1"/>
</dbReference>
<feature type="domain" description="Metallo-beta-lactamase" evidence="7">
    <location>
        <begin position="32"/>
        <end position="227"/>
    </location>
</feature>
<evidence type="ECO:0000256" key="5">
    <source>
        <dbReference type="ARBA" id="ARBA00022839"/>
    </source>
</evidence>
<dbReference type="InterPro" id="IPR055132">
    <property type="entry name" value="RNase_J_b_CASP"/>
</dbReference>
<evidence type="ECO:0000256" key="4">
    <source>
        <dbReference type="ARBA" id="ARBA00022833"/>
    </source>
</evidence>
<dbReference type="Pfam" id="PF07521">
    <property type="entry name" value="RMMBL"/>
    <property type="match status" value="1"/>
</dbReference>
<dbReference type="InterPro" id="IPR036866">
    <property type="entry name" value="RibonucZ/Hydroxyglut_hydro"/>
</dbReference>
<keyword evidence="4" id="KW-0862">Zinc</keyword>
<accession>A0ABQ6A7X3</accession>